<evidence type="ECO:0000313" key="5">
    <source>
        <dbReference type="Proteomes" id="UP000011058"/>
    </source>
</evidence>
<dbReference type="PATRIC" id="fig|1166018.3.peg.2153"/>
<keyword evidence="2" id="KW-0732">Signal</keyword>
<dbReference type="EMBL" id="HE796683">
    <property type="protein sequence ID" value="CCH03176.1"/>
    <property type="molecule type" value="Genomic_DNA"/>
</dbReference>
<dbReference type="NCBIfam" id="TIGR01451">
    <property type="entry name" value="B_ant_repeat"/>
    <property type="match status" value="1"/>
</dbReference>
<dbReference type="HOGENOM" id="CLU_239521_0_0_10"/>
<dbReference type="OrthoDB" id="9757947at2"/>
<name>I0KGC3_9BACT</name>
<gene>
    <name evidence="4" type="ORF">FAES_5177</name>
</gene>
<feature type="signal peptide" evidence="2">
    <location>
        <begin position="1"/>
        <end position="26"/>
    </location>
</feature>
<dbReference type="CDD" id="cd15482">
    <property type="entry name" value="Sialidase_non-viral"/>
    <property type="match status" value="1"/>
</dbReference>
<keyword evidence="4" id="KW-0326">Glycosidase</keyword>
<dbReference type="Proteomes" id="UP000011058">
    <property type="component" value="Chromosome"/>
</dbReference>
<protein>
    <submittedName>
        <fullName evidence="4">Conserved repeat domain protein</fullName>
        <ecNumber evidence="4">3.2.1.-</ecNumber>
    </submittedName>
</protein>
<dbReference type="SUPFAM" id="SSF110296">
    <property type="entry name" value="Oligoxyloglucan reducing end-specific cellobiohydrolase"/>
    <property type="match status" value="2"/>
</dbReference>
<feature type="domain" description="Ig-like" evidence="3">
    <location>
        <begin position="1057"/>
        <end position="1145"/>
    </location>
</feature>
<dbReference type="InterPro" id="IPR015943">
    <property type="entry name" value="WD40/YVTN_repeat-like_dom_sf"/>
</dbReference>
<dbReference type="InterPro" id="IPR001434">
    <property type="entry name" value="OmcB-like_DUF11"/>
</dbReference>
<keyword evidence="5" id="KW-1185">Reference proteome</keyword>
<evidence type="ECO:0000259" key="3">
    <source>
        <dbReference type="PROSITE" id="PS50835"/>
    </source>
</evidence>
<feature type="compositionally biased region" description="Polar residues" evidence="1">
    <location>
        <begin position="1717"/>
        <end position="1732"/>
    </location>
</feature>
<dbReference type="RefSeq" id="WP_015334275.1">
    <property type="nucleotide sequence ID" value="NC_020054.1"/>
</dbReference>
<evidence type="ECO:0000313" key="4">
    <source>
        <dbReference type="EMBL" id="CCH03176.1"/>
    </source>
</evidence>
<evidence type="ECO:0000256" key="2">
    <source>
        <dbReference type="SAM" id="SignalP"/>
    </source>
</evidence>
<accession>I0KGC3</accession>
<feature type="region of interest" description="Disordered" evidence="1">
    <location>
        <begin position="1717"/>
        <end position="1738"/>
    </location>
</feature>
<keyword evidence="4" id="KW-0378">Hydrolase</keyword>
<dbReference type="PROSITE" id="PS50835">
    <property type="entry name" value="IG_LIKE"/>
    <property type="match status" value="1"/>
</dbReference>
<proteinExistence type="predicted"/>
<dbReference type="InterPro" id="IPR047589">
    <property type="entry name" value="DUF11_rpt"/>
</dbReference>
<dbReference type="KEGG" id="fae:FAES_5177"/>
<dbReference type="Gene3D" id="2.60.40.10">
    <property type="entry name" value="Immunoglobulins"/>
    <property type="match status" value="1"/>
</dbReference>
<evidence type="ECO:0000256" key="1">
    <source>
        <dbReference type="SAM" id="MobiDB-lite"/>
    </source>
</evidence>
<feature type="region of interest" description="Disordered" evidence="1">
    <location>
        <begin position="1558"/>
        <end position="1580"/>
    </location>
</feature>
<feature type="chain" id="PRO_5003630609" evidence="2">
    <location>
        <begin position="27"/>
        <end position="1746"/>
    </location>
</feature>
<dbReference type="EC" id="3.2.1.-" evidence="4"/>
<reference evidence="4 5" key="1">
    <citation type="journal article" date="2012" name="J. Bacteriol.">
        <title>Genome Sequence of Fibrella aestuarina BUZ 2T, a Filamentous Marine Bacterium.</title>
        <authorList>
            <person name="Filippini M."/>
            <person name="Qi W."/>
            <person name="Blom J."/>
            <person name="Goesmann A."/>
            <person name="Smits T.H."/>
            <person name="Bagheri H.C."/>
        </authorList>
    </citation>
    <scope>NUCLEOTIDE SEQUENCE [LARGE SCALE GENOMIC DNA]</scope>
    <source>
        <strain evidence="5">BUZ 2T</strain>
    </source>
</reference>
<dbReference type="eggNOG" id="COG4447">
    <property type="taxonomic scope" value="Bacteria"/>
</dbReference>
<dbReference type="STRING" id="1166018.FAES_5177"/>
<dbReference type="Pfam" id="PF01345">
    <property type="entry name" value="DUF11"/>
    <property type="match status" value="1"/>
</dbReference>
<sequence length="1746" mass="184046">MPVRLRLCPSLPTVLLLLIISVSALAQKSQLNNPFVTRNARQLDSLRRVIERQQRQRTQDPALGRVPVERLDRIREELASQRQARAAAPMTWTERGPQGVTGTIRTFLVDPLDPNGRKVWAGSLTAGLWVNGNINSADSTWRCVSDGWDNRAVSALAADSANPQVRYAATGDLLSTLGGPDGGGIYKSTNGGSTWSRLSSTVPTSGTSLLQSAFLRVSKLVVGRGSAVYAATQYGLVRSADGGTSWQFTLAPQQNIGAQPVTNGDDRMTDVEMHSNGLLYAATGTGRIFRSITTAGTSWTEVTPPSTAPYTGVRTEISLGPLLKPGVEAIYAINIAYDNNYGGYTTRWLRRSGDGGKTWVTIAKPVNANYSGIDFTLGFGDNYLTMNIAPDDANTINISAYDQLYRSTDAGKTWSAGIFIDRTTAMLQTSTQRVVWGGDVAVRYASVMSTLAKQGFTDAQNGRTKGFGGLSANGVAMRNSAGSVYRLIGSRGEPGLLEMPVSGGSATAAQVSYQAYPLRPYVDQDEPGLQLATTPGDGFLWRNTAQSADWTYTSTSLATGNTSLNDLSDYDSRTNTLYYWAGNYLTATFGSASGPTADPVFKALSTTLAQPTTLKVGALPNTLFVATIDAKLYRLTATNQSTMVVTAIDRGAFPANSAISSIDVGATNDELIVTMANYGIKSVWYTTNGGTTWTSKDDSGSGLPDLPVYDVLMNPANRKQVLLATELGLWATDDITATSPGWTLSNGSMPAIRTVQLAYRAADGRVAVATDGRGVWETNAWAIANPASPTLTVGRLAQTSVCAGSTLPVPFTLVNGNGTPLEVRLSDAQGNFTTSVLVGRGTTSPLSVTLPASATYGTRYRLRLDVPDLNLTAMASQTLTISDLLTQQPYIADRRNAADSRLALIRFTDGYICVGDTATLYANVPGRPLSTSATYRWAVDETVLTAATSATLKTSQTGTYSFTVTEFGCTATNADGFLLKATDSPAPIVLNPTPDDGPICAGQKAPLVASYLGERAAYQWFRNEAVIPGATSAIFSATQTGAYTYSVAKGSCGVAAPPIVLTFSKAILASPIAVVGDVAPTLCGSNTVQLYATRQPDSTAYQWLRNGYPLASQTTPDLTVTDEGVYALQVLRGGCKAVSSPVSVTTSTQLATGFYSFGSTTACTGEGISLYAKRYDQSLQWMRNGVDIPGETDLFYEAKTSGTYTLRATSGGCSATAVAVSLVFSQTITPKLTSNERCTSVDLSTQDYPRSGTTSFYWLRNGQVVASGDQSYQTIYTSGTYSLSVTNGVCRGVSAPLALTIGQPAPPVIEASGAVLRCPNSAVDLIVSKGPYSVWKRNGVRIDNANSFHYAATESGVYTVAYEDGSCTTESNALTITFGQSASATLAGRTLIQPGQSTTLAIGLAGTAPWSLSLSTGQLITNTTQSPYSLTVAPARSTSYSVVSVANSCGLGTVTGFARVFVGGADVSLSSWVSKRQTSVDSVIIQTVRVYNAGPDPAEGLALTNRLPAGTSYVGSASGVSTTSYTVGTLAAGQSMTLSFGIKTKRTGAFVNAVEVSACDTPDPDSEPGTGTADGEDDATLADWRTADTTRYYAISPNPNGRVLPAVAMNQPPPVPNKADLSLMLWTSRRVVASKTDTIQVVLKIQNRGGLPTTNVRASLTIPNGSFSTDGDNWFSVGGNASLSMSMGQVGANQSLTKIIYWIPTASGRLSSEILNSSVADPNSTPNNSSTRPGEDDEAIAEIRAF</sequence>
<dbReference type="InterPro" id="IPR013783">
    <property type="entry name" value="Ig-like_fold"/>
</dbReference>
<dbReference type="Gene3D" id="2.130.10.10">
    <property type="entry name" value="YVTN repeat-like/Quinoprotein amine dehydrogenase"/>
    <property type="match status" value="3"/>
</dbReference>
<dbReference type="GO" id="GO:0016798">
    <property type="term" value="F:hydrolase activity, acting on glycosyl bonds"/>
    <property type="evidence" value="ECO:0007669"/>
    <property type="project" value="UniProtKB-KW"/>
</dbReference>
<organism evidence="4 5">
    <name type="scientific">Fibrella aestuarina BUZ 2</name>
    <dbReference type="NCBI Taxonomy" id="1166018"/>
    <lineage>
        <taxon>Bacteria</taxon>
        <taxon>Pseudomonadati</taxon>
        <taxon>Bacteroidota</taxon>
        <taxon>Cytophagia</taxon>
        <taxon>Cytophagales</taxon>
        <taxon>Spirosomataceae</taxon>
        <taxon>Fibrella</taxon>
    </lineage>
</organism>
<dbReference type="InterPro" id="IPR007110">
    <property type="entry name" value="Ig-like_dom"/>
</dbReference>